<dbReference type="AlphaFoldDB" id="A0A1L3ZQZ5"/>
<keyword evidence="4" id="KW-1185">Reference proteome</keyword>
<dbReference type="Gene3D" id="3.20.20.140">
    <property type="entry name" value="Metal-dependent hydrolases"/>
    <property type="match status" value="1"/>
</dbReference>
<accession>A0A1L3ZQZ5</accession>
<reference evidence="4" key="1">
    <citation type="submission" date="2016-11" db="EMBL/GenBank/DDBJ databases">
        <title>Complete Genome Sequence of alachlor-degrading Sphingomonas sp. strain JJ-A5.</title>
        <authorList>
            <person name="Lee H."/>
            <person name="Ka J.-O."/>
        </authorList>
    </citation>
    <scope>NUCLEOTIDE SEQUENCE [LARGE SCALE GENOMIC DNA]</scope>
    <source>
        <strain evidence="4">JJ-A5</strain>
    </source>
</reference>
<dbReference type="InterPro" id="IPR011059">
    <property type="entry name" value="Metal-dep_hydrolase_composite"/>
</dbReference>
<organism evidence="3 4">
    <name type="scientific">Tardibacter chloracetimidivorans</name>
    <dbReference type="NCBI Taxonomy" id="1921510"/>
    <lineage>
        <taxon>Bacteria</taxon>
        <taxon>Pseudomonadati</taxon>
        <taxon>Pseudomonadota</taxon>
        <taxon>Alphaproteobacteria</taxon>
        <taxon>Sphingomonadales</taxon>
        <taxon>Sphingomonadaceae</taxon>
        <taxon>Tardibacter</taxon>
    </lineage>
</organism>
<name>A0A1L3ZQZ5_9SPHN</name>
<dbReference type="GO" id="GO:0016810">
    <property type="term" value="F:hydrolase activity, acting on carbon-nitrogen (but not peptide) bonds"/>
    <property type="evidence" value="ECO:0007669"/>
    <property type="project" value="InterPro"/>
</dbReference>
<keyword evidence="1" id="KW-0732">Signal</keyword>
<dbReference type="InterPro" id="IPR032466">
    <property type="entry name" value="Metal_Hydrolase"/>
</dbReference>
<gene>
    <name evidence="3" type="ORF">BSL82_00985</name>
</gene>
<dbReference type="PANTHER" id="PTHR43135:SF3">
    <property type="entry name" value="ALPHA-D-RIBOSE 1-METHYLPHOSPHONATE 5-TRIPHOSPHATE DIPHOSPHATASE"/>
    <property type="match status" value="1"/>
</dbReference>
<dbReference type="PROSITE" id="PS51257">
    <property type="entry name" value="PROKAR_LIPOPROTEIN"/>
    <property type="match status" value="1"/>
</dbReference>
<dbReference type="OrthoDB" id="9802793at2"/>
<evidence type="ECO:0000313" key="3">
    <source>
        <dbReference type="EMBL" id="API58048.1"/>
    </source>
</evidence>
<dbReference type="SUPFAM" id="SSF51338">
    <property type="entry name" value="Composite domain of metallo-dependent hydrolases"/>
    <property type="match status" value="1"/>
</dbReference>
<evidence type="ECO:0000256" key="1">
    <source>
        <dbReference type="SAM" id="SignalP"/>
    </source>
</evidence>
<dbReference type="STRING" id="1921510.BSL82_00985"/>
<dbReference type="EMBL" id="CP018221">
    <property type="protein sequence ID" value="API58048.1"/>
    <property type="molecule type" value="Genomic_DNA"/>
</dbReference>
<dbReference type="CDD" id="cd01309">
    <property type="entry name" value="Met_dep_hydrolase_C"/>
    <property type="match status" value="1"/>
</dbReference>
<feature type="domain" description="Amidohydrolase-related" evidence="2">
    <location>
        <begin position="107"/>
        <end position="450"/>
    </location>
</feature>
<feature type="chain" id="PRO_5011956173" evidence="1">
    <location>
        <begin position="27"/>
        <end position="476"/>
    </location>
</feature>
<dbReference type="InterPro" id="IPR006680">
    <property type="entry name" value="Amidohydro-rel"/>
</dbReference>
<keyword evidence="3" id="KW-0378">Hydrolase</keyword>
<feature type="signal peptide" evidence="1">
    <location>
        <begin position="1"/>
        <end position="26"/>
    </location>
</feature>
<evidence type="ECO:0000313" key="4">
    <source>
        <dbReference type="Proteomes" id="UP000182063"/>
    </source>
</evidence>
<dbReference type="RefSeq" id="WP_072595624.1">
    <property type="nucleotide sequence ID" value="NZ_CP018221.1"/>
</dbReference>
<dbReference type="KEGG" id="sphj:BSL82_00985"/>
<dbReference type="PANTHER" id="PTHR43135">
    <property type="entry name" value="ALPHA-D-RIBOSE 1-METHYLPHOSPHONATE 5-TRIPHOSPHATE DIPHOSPHATASE"/>
    <property type="match status" value="1"/>
</dbReference>
<dbReference type="Gene3D" id="2.30.40.10">
    <property type="entry name" value="Urease, subunit C, domain 1"/>
    <property type="match status" value="1"/>
</dbReference>
<proteinExistence type="predicted"/>
<sequence>MKASGGVALAIVLALAGCAGSDRAPAAVSSVAVNEERVTIPADPFPSTYRPAPSDVTVIRGATMFDGEGGRIDGGAIRLANGRIEAIGGSDLAVPEGATVIDAAGKWVTPGIIDIHSHLGNYPSPAVAAHSDGNEMSGPLNAGVWAEHSVWPQDPGFGRALANGGVTTLQILPGSANLFGGRSVVLKNVPGRTVQEMKFPGAPYGLKMACGENPKRVYGAKGRMPTTRMGNVALDRQAWADAQNYLRKWQDYERKAKDGKAKPSDAPKRDMGLETMAAALTGDIAIHNHCYRADEMAIVIDMAKEFGYRVAAFHHAVESYKIADLLRDNGICSAMWADWWGFKMESYDAIWENVAMVENAGACAIVHSDDENGIQRLNQEASKAMAAGRRAGIAVSPEKAWTWLAINPARALGIEKQTGSLKPGKMADVVLWNGDPMSVYTRPEKVWVDGALLYDMHDPKRRRVSDFELGQPGEGM</sequence>
<protein>
    <submittedName>
        <fullName evidence="3">Amidohydrolase</fullName>
    </submittedName>
</protein>
<dbReference type="Pfam" id="PF01979">
    <property type="entry name" value="Amidohydro_1"/>
    <property type="match status" value="1"/>
</dbReference>
<dbReference type="Proteomes" id="UP000182063">
    <property type="component" value="Chromosome"/>
</dbReference>
<evidence type="ECO:0000259" key="2">
    <source>
        <dbReference type="Pfam" id="PF01979"/>
    </source>
</evidence>
<dbReference type="SUPFAM" id="SSF51556">
    <property type="entry name" value="Metallo-dependent hydrolases"/>
    <property type="match status" value="1"/>
</dbReference>
<dbReference type="InterPro" id="IPR051781">
    <property type="entry name" value="Metallo-dep_Hydrolase"/>
</dbReference>